<dbReference type="InterPro" id="IPR000192">
    <property type="entry name" value="Aminotrans_V_dom"/>
</dbReference>
<dbReference type="PANTHER" id="PTHR21152:SF40">
    <property type="entry name" value="ALANINE--GLYOXYLATE AMINOTRANSFERASE"/>
    <property type="match status" value="1"/>
</dbReference>
<protein>
    <submittedName>
        <fullName evidence="7">Pyridoxal-phosphate-dependent aminotransferase family protein</fullName>
    </submittedName>
</protein>
<dbReference type="SUPFAM" id="SSF53383">
    <property type="entry name" value="PLP-dependent transferases"/>
    <property type="match status" value="1"/>
</dbReference>
<evidence type="ECO:0000313" key="8">
    <source>
        <dbReference type="Proteomes" id="UP001596505"/>
    </source>
</evidence>
<dbReference type="InterPro" id="IPR015424">
    <property type="entry name" value="PyrdxlP-dep_Trfase"/>
</dbReference>
<name>A0ABW2PXZ7_9BACL</name>
<dbReference type="Pfam" id="PF00266">
    <property type="entry name" value="Aminotran_5"/>
    <property type="match status" value="1"/>
</dbReference>
<dbReference type="PIRSF" id="PIRSF000524">
    <property type="entry name" value="SPT"/>
    <property type="match status" value="1"/>
</dbReference>
<evidence type="ECO:0000256" key="5">
    <source>
        <dbReference type="RuleBase" id="RU004504"/>
    </source>
</evidence>
<dbReference type="EMBL" id="JBHTCO010000004">
    <property type="protein sequence ID" value="MFC7392258.1"/>
    <property type="molecule type" value="Genomic_DNA"/>
</dbReference>
<dbReference type="Proteomes" id="UP001596505">
    <property type="component" value="Unassembled WGS sequence"/>
</dbReference>
<dbReference type="InterPro" id="IPR024169">
    <property type="entry name" value="SP_NH2Trfase/AEP_transaminase"/>
</dbReference>
<reference evidence="8" key="1">
    <citation type="journal article" date="2019" name="Int. J. Syst. Evol. Microbiol.">
        <title>The Global Catalogue of Microorganisms (GCM) 10K type strain sequencing project: providing services to taxonomists for standard genome sequencing and annotation.</title>
        <authorList>
            <consortium name="The Broad Institute Genomics Platform"/>
            <consortium name="The Broad Institute Genome Sequencing Center for Infectious Disease"/>
            <person name="Wu L."/>
            <person name="Ma J."/>
        </authorList>
    </citation>
    <scope>NUCLEOTIDE SEQUENCE [LARGE SCALE GENOMIC DNA]</scope>
    <source>
        <strain evidence="8">CGMCC 1.16305</strain>
    </source>
</reference>
<evidence type="ECO:0000256" key="2">
    <source>
        <dbReference type="ARBA" id="ARBA00009236"/>
    </source>
</evidence>
<keyword evidence="3" id="KW-0663">Pyridoxal phosphate</keyword>
<dbReference type="PROSITE" id="PS00595">
    <property type="entry name" value="AA_TRANSFER_CLASS_5"/>
    <property type="match status" value="1"/>
</dbReference>
<dbReference type="InterPro" id="IPR015421">
    <property type="entry name" value="PyrdxlP-dep_Trfase_major"/>
</dbReference>
<comment type="cofactor">
    <cofactor evidence="1 5">
        <name>pyridoxal 5'-phosphate</name>
        <dbReference type="ChEBI" id="CHEBI:597326"/>
    </cofactor>
</comment>
<evidence type="ECO:0000259" key="6">
    <source>
        <dbReference type="Pfam" id="PF00266"/>
    </source>
</evidence>
<feature type="domain" description="Aminotransferase class V" evidence="6">
    <location>
        <begin position="21"/>
        <end position="316"/>
    </location>
</feature>
<accession>A0ABW2PXZ7</accession>
<sequence length="382" mass="42084">MYKNILRTPGPTPVPEQVKEAMNHDMISHRSEEFVRLFHKASNQIKPIFGTEQDVFIIAGSGTSVLEAAVVNTISPGDEVVVVSIGAFGDRFVSICETYGAAVHKLEIEWGKACSADDLAQFLKQFKNIKAVFATYNETSTGVLNPIDSLAKAVHAHSEALFIVDGVSCIGGVQAKMDDWGIDILVTGSQKAMMLPPGLAFIGVSKKAWHVIENNNAPAYYLDLKQYREWYRKDMTPNTPAVSLIYGLSEVCDMIETEGFEQTVQRHQLLKKMVREAMAALKLPLLTNEQDGSPTVTAVCAPPQLDIEEIRKHLKKKYHLDLAGGLGQLEGKIFRFGHMGYCFPSDILEAVSLIECALSDYKYPYDLGAGVKAAQKVYSAHI</sequence>
<dbReference type="GO" id="GO:0008483">
    <property type="term" value="F:transaminase activity"/>
    <property type="evidence" value="ECO:0007669"/>
    <property type="project" value="UniProtKB-KW"/>
</dbReference>
<dbReference type="RefSeq" id="WP_380964177.1">
    <property type="nucleotide sequence ID" value="NZ_JBHTCO010000004.1"/>
</dbReference>
<comment type="caution">
    <text evidence="7">The sequence shown here is derived from an EMBL/GenBank/DDBJ whole genome shotgun (WGS) entry which is preliminary data.</text>
</comment>
<evidence type="ECO:0000256" key="1">
    <source>
        <dbReference type="ARBA" id="ARBA00001933"/>
    </source>
</evidence>
<evidence type="ECO:0000256" key="4">
    <source>
        <dbReference type="RuleBase" id="RU004075"/>
    </source>
</evidence>
<proteinExistence type="inferred from homology"/>
<keyword evidence="8" id="KW-1185">Reference proteome</keyword>
<dbReference type="InterPro" id="IPR020578">
    <property type="entry name" value="Aminotrans_V_PyrdxlP_BS"/>
</dbReference>
<comment type="similarity">
    <text evidence="2 4">Belongs to the class-V pyridoxal-phosphate-dependent aminotransferase family.</text>
</comment>
<organism evidence="7 8">
    <name type="scientific">Scopulibacillus cellulosilyticus</name>
    <dbReference type="NCBI Taxonomy" id="2665665"/>
    <lineage>
        <taxon>Bacteria</taxon>
        <taxon>Bacillati</taxon>
        <taxon>Bacillota</taxon>
        <taxon>Bacilli</taxon>
        <taxon>Bacillales</taxon>
        <taxon>Sporolactobacillaceae</taxon>
        <taxon>Scopulibacillus</taxon>
    </lineage>
</organism>
<keyword evidence="7" id="KW-0032">Aminotransferase</keyword>
<dbReference type="PANTHER" id="PTHR21152">
    <property type="entry name" value="AMINOTRANSFERASE CLASS V"/>
    <property type="match status" value="1"/>
</dbReference>
<dbReference type="Gene3D" id="3.90.1150.10">
    <property type="entry name" value="Aspartate Aminotransferase, domain 1"/>
    <property type="match status" value="1"/>
</dbReference>
<evidence type="ECO:0000313" key="7">
    <source>
        <dbReference type="EMBL" id="MFC7392258.1"/>
    </source>
</evidence>
<keyword evidence="7" id="KW-0808">Transferase</keyword>
<evidence type="ECO:0000256" key="3">
    <source>
        <dbReference type="ARBA" id="ARBA00022898"/>
    </source>
</evidence>
<dbReference type="Gene3D" id="3.40.640.10">
    <property type="entry name" value="Type I PLP-dependent aspartate aminotransferase-like (Major domain)"/>
    <property type="match status" value="1"/>
</dbReference>
<dbReference type="InterPro" id="IPR015422">
    <property type="entry name" value="PyrdxlP-dep_Trfase_small"/>
</dbReference>
<gene>
    <name evidence="7" type="ORF">ACFQRG_04615</name>
</gene>